<dbReference type="CDD" id="cd11648">
    <property type="entry name" value="RsmI"/>
    <property type="match status" value="1"/>
</dbReference>
<evidence type="ECO:0000256" key="6">
    <source>
        <dbReference type="HAMAP-Rule" id="MF_01877"/>
    </source>
</evidence>
<evidence type="ECO:0000256" key="2">
    <source>
        <dbReference type="ARBA" id="ARBA00022552"/>
    </source>
</evidence>
<dbReference type="AlphaFoldDB" id="A0A833H476"/>
<dbReference type="SUPFAM" id="SSF53790">
    <property type="entry name" value="Tetrapyrrole methylase"/>
    <property type="match status" value="1"/>
</dbReference>
<proteinExistence type="inferred from homology"/>
<organism evidence="8 9">
    <name type="scientific">Leptonema illini</name>
    <dbReference type="NCBI Taxonomy" id="183"/>
    <lineage>
        <taxon>Bacteria</taxon>
        <taxon>Pseudomonadati</taxon>
        <taxon>Spirochaetota</taxon>
        <taxon>Spirochaetia</taxon>
        <taxon>Leptospirales</taxon>
        <taxon>Leptospiraceae</taxon>
        <taxon>Leptonema</taxon>
    </lineage>
</organism>
<dbReference type="GO" id="GO:0070677">
    <property type="term" value="F:rRNA (cytosine-2'-O-)-methyltransferase activity"/>
    <property type="evidence" value="ECO:0007669"/>
    <property type="project" value="UniProtKB-UniRule"/>
</dbReference>
<keyword evidence="3 6" id="KW-0489">Methyltransferase</keyword>
<keyword evidence="1 6" id="KW-0963">Cytoplasm</keyword>
<evidence type="ECO:0000256" key="5">
    <source>
        <dbReference type="ARBA" id="ARBA00022691"/>
    </source>
</evidence>
<gene>
    <name evidence="6 8" type="primary">rsmI</name>
    <name evidence="8" type="ORF">F9K24_04155</name>
</gene>
<dbReference type="EC" id="2.1.1.198" evidence="6"/>
<comment type="function">
    <text evidence="6">Catalyzes the 2'-O-methylation of the ribose of cytidine 1402 (C1402) in 16S rRNA.</text>
</comment>
<dbReference type="PANTHER" id="PTHR46111">
    <property type="entry name" value="RIBOSOMAL RNA SMALL SUBUNIT METHYLTRANSFERASE I"/>
    <property type="match status" value="1"/>
</dbReference>
<dbReference type="InterPro" id="IPR008189">
    <property type="entry name" value="rRNA_ssu_MeTfrase_I"/>
</dbReference>
<dbReference type="Pfam" id="PF00590">
    <property type="entry name" value="TP_methylase"/>
    <property type="match status" value="1"/>
</dbReference>
<reference evidence="8 9" key="1">
    <citation type="submission" date="2019-10" db="EMBL/GenBank/DDBJ databases">
        <title>Extracellular Electron Transfer in a Candidatus Methanoperedens spp. Enrichment Culture.</title>
        <authorList>
            <person name="Berger S."/>
            <person name="Rangel Shaw D."/>
            <person name="Berben T."/>
            <person name="In 'T Zandt M."/>
            <person name="Frank J."/>
            <person name="Reimann J."/>
            <person name="Jetten M.S.M."/>
            <person name="Welte C.U."/>
        </authorList>
    </citation>
    <scope>NUCLEOTIDE SEQUENCE [LARGE SCALE GENOMIC DNA]</scope>
    <source>
        <strain evidence="8">SB12</strain>
    </source>
</reference>
<comment type="caution">
    <text evidence="8">The sequence shown here is derived from an EMBL/GenBank/DDBJ whole genome shotgun (WGS) entry which is preliminary data.</text>
</comment>
<evidence type="ECO:0000313" key="8">
    <source>
        <dbReference type="EMBL" id="KAB2934225.1"/>
    </source>
</evidence>
<comment type="subcellular location">
    <subcellularLocation>
        <location evidence="6">Cytoplasm</location>
    </subcellularLocation>
</comment>
<protein>
    <recommendedName>
        <fullName evidence="6">Ribosomal RNA small subunit methyltransferase I</fullName>
        <ecNumber evidence="6">2.1.1.198</ecNumber>
    </recommendedName>
    <alternativeName>
        <fullName evidence="6">16S rRNA 2'-O-ribose C1402 methyltransferase</fullName>
    </alternativeName>
    <alternativeName>
        <fullName evidence="6">rRNA (cytidine-2'-O-)-methyltransferase RsmI</fullName>
    </alternativeName>
</protein>
<dbReference type="GO" id="GO:0005737">
    <property type="term" value="C:cytoplasm"/>
    <property type="evidence" value="ECO:0007669"/>
    <property type="project" value="UniProtKB-SubCell"/>
</dbReference>
<sequence length="240" mass="26432">MRTSALPAMTATEEMPAGLYVAATPIGNLRDITLRVLDALKSADLIMAEDTRKAGLLLKHFEISNALKSFRIHRMREDTEYALRELAAGKSIVFVTDAGTPGISDPVSHLIREIRQRKLSVPVIPLPGASAMTAALSVSGWQANPSVFAGFLSPKSGKRRKSLELMREFDGVIVIYESVHRIDRLLEEILEILSDRPVLVGREITKIHEQFIEIPPGGPIPDFVRKGEFTVLVGRPDDGK</sequence>
<accession>A0A833H476</accession>
<name>A0A833H476_9LEPT</name>
<comment type="similarity">
    <text evidence="6">Belongs to the methyltransferase superfamily. RsmI family.</text>
</comment>
<feature type="domain" description="Tetrapyrrole methylase" evidence="7">
    <location>
        <begin position="19"/>
        <end position="213"/>
    </location>
</feature>
<comment type="catalytic activity">
    <reaction evidence="6">
        <text>cytidine(1402) in 16S rRNA + S-adenosyl-L-methionine = 2'-O-methylcytidine(1402) in 16S rRNA + S-adenosyl-L-homocysteine + H(+)</text>
        <dbReference type="Rhea" id="RHEA:42924"/>
        <dbReference type="Rhea" id="RHEA-COMP:10285"/>
        <dbReference type="Rhea" id="RHEA-COMP:10286"/>
        <dbReference type="ChEBI" id="CHEBI:15378"/>
        <dbReference type="ChEBI" id="CHEBI:57856"/>
        <dbReference type="ChEBI" id="CHEBI:59789"/>
        <dbReference type="ChEBI" id="CHEBI:74495"/>
        <dbReference type="ChEBI" id="CHEBI:82748"/>
        <dbReference type="EC" id="2.1.1.198"/>
    </reaction>
</comment>
<dbReference type="NCBIfam" id="TIGR00096">
    <property type="entry name" value="16S rRNA (cytidine(1402)-2'-O)-methyltransferase"/>
    <property type="match status" value="1"/>
</dbReference>
<evidence type="ECO:0000259" key="7">
    <source>
        <dbReference type="Pfam" id="PF00590"/>
    </source>
</evidence>
<evidence type="ECO:0000256" key="1">
    <source>
        <dbReference type="ARBA" id="ARBA00022490"/>
    </source>
</evidence>
<dbReference type="HAMAP" id="MF_01877">
    <property type="entry name" value="16SrRNA_methyltr_I"/>
    <property type="match status" value="1"/>
</dbReference>
<keyword evidence="2 6" id="KW-0698">rRNA processing</keyword>
<keyword evidence="4 6" id="KW-0808">Transferase</keyword>
<dbReference type="PANTHER" id="PTHR46111:SF1">
    <property type="entry name" value="RIBOSOMAL RNA SMALL SUBUNIT METHYLTRANSFERASE I"/>
    <property type="match status" value="1"/>
</dbReference>
<dbReference type="InterPro" id="IPR014777">
    <property type="entry name" value="4pyrrole_Mease_sub1"/>
</dbReference>
<dbReference type="Gene3D" id="3.30.950.10">
    <property type="entry name" value="Methyltransferase, Cobalt-precorrin-4 Transmethylase, Domain 2"/>
    <property type="match status" value="1"/>
</dbReference>
<dbReference type="InterPro" id="IPR035996">
    <property type="entry name" value="4pyrrol_Methylase_sf"/>
</dbReference>
<dbReference type="PIRSF" id="PIRSF005917">
    <property type="entry name" value="MTase_YraL"/>
    <property type="match status" value="1"/>
</dbReference>
<dbReference type="Proteomes" id="UP000460298">
    <property type="component" value="Unassembled WGS sequence"/>
</dbReference>
<dbReference type="EMBL" id="WBUI01000003">
    <property type="protein sequence ID" value="KAB2934225.1"/>
    <property type="molecule type" value="Genomic_DNA"/>
</dbReference>
<dbReference type="Gene3D" id="3.40.1010.10">
    <property type="entry name" value="Cobalt-precorrin-4 Transmethylase, Domain 1"/>
    <property type="match status" value="1"/>
</dbReference>
<evidence type="ECO:0000256" key="4">
    <source>
        <dbReference type="ARBA" id="ARBA00022679"/>
    </source>
</evidence>
<evidence type="ECO:0000256" key="3">
    <source>
        <dbReference type="ARBA" id="ARBA00022603"/>
    </source>
</evidence>
<dbReference type="InterPro" id="IPR000878">
    <property type="entry name" value="4pyrrol_Mease"/>
</dbReference>
<keyword evidence="5 6" id="KW-0949">S-adenosyl-L-methionine</keyword>
<evidence type="ECO:0000313" key="9">
    <source>
        <dbReference type="Proteomes" id="UP000460298"/>
    </source>
</evidence>
<dbReference type="InterPro" id="IPR014776">
    <property type="entry name" value="4pyrrole_Mease_sub2"/>
</dbReference>